<dbReference type="GO" id="GO:0071949">
    <property type="term" value="F:FAD binding"/>
    <property type="evidence" value="ECO:0007669"/>
    <property type="project" value="InterPro"/>
</dbReference>
<dbReference type="STRING" id="1033802.SSPSH_001392"/>
<evidence type="ECO:0000313" key="5">
    <source>
        <dbReference type="Proteomes" id="UP000006242"/>
    </source>
</evidence>
<dbReference type="PROSITE" id="PS51387">
    <property type="entry name" value="FAD_PCMH"/>
    <property type="match status" value="1"/>
</dbReference>
<reference evidence="4 5" key="2">
    <citation type="journal article" date="2013" name="PLoS ONE">
        <title>INDIGO - INtegrated Data Warehouse of MIcrobial GenOmes with Examples from the Red Sea Extremophiles.</title>
        <authorList>
            <person name="Alam I."/>
            <person name="Antunes A."/>
            <person name="Kamau A.A."/>
            <person name="Ba Alawi W."/>
            <person name="Kalkatawi M."/>
            <person name="Stingl U."/>
            <person name="Bajic V.B."/>
        </authorList>
    </citation>
    <scope>NUCLEOTIDE SEQUENCE [LARGE SCALE GENOMIC DNA]</scope>
    <source>
        <strain evidence="4 5">E1L3A</strain>
    </source>
</reference>
<dbReference type="Proteomes" id="UP000006242">
    <property type="component" value="Unassembled WGS sequence"/>
</dbReference>
<dbReference type="PANTHER" id="PTHR11748:SF119">
    <property type="entry name" value="D-2-HYDROXYGLUTARATE DEHYDROGENASE"/>
    <property type="match status" value="1"/>
</dbReference>
<dbReference type="SUPFAM" id="SSF55103">
    <property type="entry name" value="FAD-linked oxidases, C-terminal domain"/>
    <property type="match status" value="1"/>
</dbReference>
<accession>U2ENB5</accession>
<dbReference type="InterPro" id="IPR016169">
    <property type="entry name" value="FAD-bd_PCMH_sub2"/>
</dbReference>
<dbReference type="AlphaFoldDB" id="U2ENB5"/>
<dbReference type="GO" id="GO:0008720">
    <property type="term" value="F:D-lactate dehydrogenase (NAD+) activity"/>
    <property type="evidence" value="ECO:0007669"/>
    <property type="project" value="TreeGrafter"/>
</dbReference>
<dbReference type="GO" id="GO:1903457">
    <property type="term" value="P:lactate catabolic process"/>
    <property type="evidence" value="ECO:0007669"/>
    <property type="project" value="TreeGrafter"/>
</dbReference>
<dbReference type="eggNOG" id="COG0277">
    <property type="taxonomic scope" value="Bacteria"/>
</dbReference>
<dbReference type="OrthoDB" id="9811557at2"/>
<dbReference type="InterPro" id="IPR036318">
    <property type="entry name" value="FAD-bd_PCMH-like_sf"/>
</dbReference>
<dbReference type="GO" id="GO:0004458">
    <property type="term" value="F:D-lactate dehydrogenase (cytochrome) activity"/>
    <property type="evidence" value="ECO:0007669"/>
    <property type="project" value="TreeGrafter"/>
</dbReference>
<evidence type="ECO:0000256" key="1">
    <source>
        <dbReference type="ARBA" id="ARBA00022630"/>
    </source>
</evidence>
<keyword evidence="2" id="KW-0274">FAD</keyword>
<dbReference type="EC" id="1.1.3.15" evidence="4"/>
<dbReference type="Pfam" id="PF01565">
    <property type="entry name" value="FAD_binding_4"/>
    <property type="match status" value="1"/>
</dbReference>
<dbReference type="InterPro" id="IPR016166">
    <property type="entry name" value="FAD-bd_PCMH"/>
</dbReference>
<dbReference type="SUPFAM" id="SSF56176">
    <property type="entry name" value="FAD-binding/transporter-associated domain-like"/>
    <property type="match status" value="1"/>
</dbReference>
<dbReference type="GO" id="GO:0003973">
    <property type="term" value="F:(S)-2-hydroxy-acid oxidase activity"/>
    <property type="evidence" value="ECO:0007669"/>
    <property type="project" value="UniProtKB-EC"/>
</dbReference>
<evidence type="ECO:0000256" key="2">
    <source>
        <dbReference type="ARBA" id="ARBA00022827"/>
    </source>
</evidence>
<feature type="domain" description="FAD-binding PCMH-type" evidence="3">
    <location>
        <begin position="46"/>
        <end position="219"/>
    </location>
</feature>
<dbReference type="Gene3D" id="3.30.465.10">
    <property type="match status" value="1"/>
</dbReference>
<dbReference type="RefSeq" id="WP_006912887.1">
    <property type="nucleotide sequence ID" value="NZ_AFNV02000008.1"/>
</dbReference>
<evidence type="ECO:0000313" key="4">
    <source>
        <dbReference type="EMBL" id="ERJ19622.1"/>
    </source>
</evidence>
<keyword evidence="5" id="KW-1185">Reference proteome</keyword>
<protein>
    <submittedName>
        <fullName evidence="4">FAD-FMN-containing dehydrogenase protein</fullName>
        <ecNumber evidence="4">1.1.3.15</ecNumber>
    </submittedName>
</protein>
<comment type="caution">
    <text evidence="4">The sequence shown here is derived from an EMBL/GenBank/DDBJ whole genome shotgun (WGS) entry which is preliminary data.</text>
</comment>
<dbReference type="EMBL" id="AFNV02000008">
    <property type="protein sequence ID" value="ERJ19622.1"/>
    <property type="molecule type" value="Genomic_DNA"/>
</dbReference>
<dbReference type="InterPro" id="IPR016164">
    <property type="entry name" value="FAD-linked_Oxase-like_C"/>
</dbReference>
<name>U2ENB5_9GAMM</name>
<gene>
    <name evidence="4" type="ORF">SSPSH_001392</name>
</gene>
<evidence type="ECO:0000259" key="3">
    <source>
        <dbReference type="PROSITE" id="PS51387"/>
    </source>
</evidence>
<dbReference type="PANTHER" id="PTHR11748">
    <property type="entry name" value="D-LACTATE DEHYDROGENASE"/>
    <property type="match status" value="1"/>
</dbReference>
<keyword evidence="1" id="KW-0285">Flavoprotein</keyword>
<dbReference type="InterPro" id="IPR006094">
    <property type="entry name" value="Oxid_FAD_bind_N"/>
</dbReference>
<organism evidence="4 5">
    <name type="scientific">Salinisphaera shabanensis E1L3A</name>
    <dbReference type="NCBI Taxonomy" id="1033802"/>
    <lineage>
        <taxon>Bacteria</taxon>
        <taxon>Pseudomonadati</taxon>
        <taxon>Pseudomonadota</taxon>
        <taxon>Gammaproteobacteria</taxon>
        <taxon>Salinisphaerales</taxon>
        <taxon>Salinisphaeraceae</taxon>
        <taxon>Salinisphaera</taxon>
    </lineage>
</organism>
<sequence>MTQAVDFSIETFSSELGDVEIISNEKQRKRLSKDFSWFSPVLKDFFEGYEADVVVKPTTEEQVAQVVKTCVAHSVPLTLRGSGTGNYGQSTPMFGGVVMDMSAYKQPLWLKGGVARMQAGMRLAEVNKWTVPEGWEMRTMSSTFRLATVGGFFAGGFGGIGSITYGRLGERGNVLGAKVMTVEAEPQVIELRGDDALDLHHAYGTNGILLELEFAMAPALAWAEAIVVFDDFMDAARFGQALGEAGGVVKKLDTVLADPIPQMIELGDYAKPGQHVALVIIAENALQPMAEIAAEHNGTVAKQVAPEEVSDSNTLIEYTWNHTTLRALKQYKDVTYLQSGFRAGKNLEQIEHMYQHFGDEVPMHLEFLNIGGMMTCSGIQIVRYTTRERLDEIIAYHEAHDVHIANPHTHILEDGHNSGEADPRQLARKKAYDPKGLLNPGKMRAWGEVTELDNVG</sequence>
<reference evidence="4 5" key="1">
    <citation type="journal article" date="2011" name="J. Bacteriol.">
        <title>Genome sequence of Salinisphaera shabanensis, a gammaproteobacterium from the harsh, variable environment of the brine-seawater interface of the Shaban Deep in the Red Sea.</title>
        <authorList>
            <person name="Antunes A."/>
            <person name="Alam I."/>
            <person name="Bajic V.B."/>
            <person name="Stingl U."/>
        </authorList>
    </citation>
    <scope>NUCLEOTIDE SEQUENCE [LARGE SCALE GENOMIC DNA]</scope>
    <source>
        <strain evidence="4 5">E1L3A</strain>
    </source>
</reference>
<keyword evidence="4" id="KW-0560">Oxidoreductase</keyword>
<proteinExistence type="predicted"/>